<dbReference type="RefSeq" id="WP_204005179.1">
    <property type="nucleotide sequence ID" value="NZ_BOPG01000058.1"/>
</dbReference>
<name>A0A8J3ZG11_9ACTN</name>
<protein>
    <submittedName>
        <fullName evidence="2">Uncharacterized protein</fullName>
    </submittedName>
</protein>
<evidence type="ECO:0000313" key="2">
    <source>
        <dbReference type="EMBL" id="GIJ60653.1"/>
    </source>
</evidence>
<dbReference type="Proteomes" id="UP000612585">
    <property type="component" value="Unassembled WGS sequence"/>
</dbReference>
<proteinExistence type="predicted"/>
<reference evidence="2" key="1">
    <citation type="submission" date="2021-01" db="EMBL/GenBank/DDBJ databases">
        <title>Whole genome shotgun sequence of Virgisporangium aurantiacum NBRC 16421.</title>
        <authorList>
            <person name="Komaki H."/>
            <person name="Tamura T."/>
        </authorList>
    </citation>
    <scope>NUCLEOTIDE SEQUENCE</scope>
    <source>
        <strain evidence="2">NBRC 16421</strain>
    </source>
</reference>
<feature type="transmembrane region" description="Helical" evidence="1">
    <location>
        <begin position="90"/>
        <end position="108"/>
    </location>
</feature>
<feature type="transmembrane region" description="Helical" evidence="1">
    <location>
        <begin position="51"/>
        <end position="69"/>
    </location>
</feature>
<organism evidence="2 3">
    <name type="scientific">Virgisporangium aurantiacum</name>
    <dbReference type="NCBI Taxonomy" id="175570"/>
    <lineage>
        <taxon>Bacteria</taxon>
        <taxon>Bacillati</taxon>
        <taxon>Actinomycetota</taxon>
        <taxon>Actinomycetes</taxon>
        <taxon>Micromonosporales</taxon>
        <taxon>Micromonosporaceae</taxon>
        <taxon>Virgisporangium</taxon>
    </lineage>
</organism>
<dbReference type="AlphaFoldDB" id="A0A8J3ZG11"/>
<keyword evidence="3" id="KW-1185">Reference proteome</keyword>
<accession>A0A8J3ZG11</accession>
<evidence type="ECO:0000256" key="1">
    <source>
        <dbReference type="SAM" id="Phobius"/>
    </source>
</evidence>
<evidence type="ECO:0000313" key="3">
    <source>
        <dbReference type="Proteomes" id="UP000612585"/>
    </source>
</evidence>
<feature type="transmembrane region" description="Helical" evidence="1">
    <location>
        <begin position="172"/>
        <end position="190"/>
    </location>
</feature>
<comment type="caution">
    <text evidence="2">The sequence shown here is derived from an EMBL/GenBank/DDBJ whole genome shotgun (WGS) entry which is preliminary data.</text>
</comment>
<dbReference type="EMBL" id="BOPG01000058">
    <property type="protein sequence ID" value="GIJ60653.1"/>
    <property type="molecule type" value="Genomic_DNA"/>
</dbReference>
<feature type="transmembrane region" description="Helical" evidence="1">
    <location>
        <begin position="128"/>
        <end position="151"/>
    </location>
</feature>
<gene>
    <name evidence="2" type="ORF">Vau01_081690</name>
</gene>
<keyword evidence="1" id="KW-0472">Membrane</keyword>
<sequence length="191" mass="19910">MAGVASPMMRHSRADGTRFLAGLLAGGVAGAGVLALPVYLLGRLLGPLPDRAALAAVVLVLVLLGVADLRQRTPHVWRQVPQNLWHKLTPGWLGVVWGFDLALLFTTQKTTSLIWASLAGLVLLQPTLAAVALISISVTSTVLVIVSTIRAGATERTEAGWSGKVVWRIRQASGLVILATAVGAAVFGLAA</sequence>
<keyword evidence="1" id="KW-1133">Transmembrane helix</keyword>
<keyword evidence="1" id="KW-0812">Transmembrane</keyword>